<dbReference type="Gene3D" id="1.10.260.40">
    <property type="entry name" value="lambda repressor-like DNA-binding domains"/>
    <property type="match status" value="1"/>
</dbReference>
<dbReference type="CDD" id="cd00093">
    <property type="entry name" value="HTH_XRE"/>
    <property type="match status" value="1"/>
</dbReference>
<dbReference type="EMBL" id="CAADHB010000134">
    <property type="protein sequence ID" value="VFK80623.1"/>
    <property type="molecule type" value="Genomic_DNA"/>
</dbReference>
<dbReference type="SMART" id="SM00530">
    <property type="entry name" value="HTH_XRE"/>
    <property type="match status" value="1"/>
</dbReference>
<dbReference type="PROSITE" id="PS50943">
    <property type="entry name" value="HTH_CROC1"/>
    <property type="match status" value="1"/>
</dbReference>
<protein>
    <submittedName>
        <fullName evidence="4">DNA-binding transcriptional regulator, XRE-family HTH domain</fullName>
    </submittedName>
</protein>
<keyword evidence="4" id="KW-0238">DNA-binding</keyword>
<name>A0A451BQR8_9GAMM</name>
<evidence type="ECO:0000313" key="4">
    <source>
        <dbReference type="EMBL" id="VFK80623.1"/>
    </source>
</evidence>
<accession>A0A451BQR8</accession>
<evidence type="ECO:0000259" key="1">
    <source>
        <dbReference type="PROSITE" id="PS50943"/>
    </source>
</evidence>
<dbReference type="EMBL" id="CAADFR010000139">
    <property type="protein sequence ID" value="VFK43191.1"/>
    <property type="molecule type" value="Genomic_DNA"/>
</dbReference>
<proteinExistence type="predicted"/>
<dbReference type="InterPro" id="IPR010982">
    <property type="entry name" value="Lambda_DNA-bd_dom_sf"/>
</dbReference>
<reference evidence="4" key="1">
    <citation type="submission" date="2019-02" db="EMBL/GenBank/DDBJ databases">
        <authorList>
            <person name="Gruber-Vodicka R. H."/>
            <person name="Seah K. B. B."/>
        </authorList>
    </citation>
    <scope>NUCLEOTIDE SEQUENCE</scope>
    <source>
        <strain evidence="4">BECK_S127</strain>
        <strain evidence="3">BECK_S1320</strain>
        <strain evidence="2">BECK_S1321</strain>
    </source>
</reference>
<gene>
    <name evidence="4" type="ORF">BECKSD772D_GA0070982_11342</name>
    <name evidence="3" type="ORF">BECKSD772E_GA0070983_11432</name>
    <name evidence="2" type="ORF">BECKSD772F_GA0070984_11392</name>
</gene>
<evidence type="ECO:0000313" key="3">
    <source>
        <dbReference type="EMBL" id="VFK48807.1"/>
    </source>
</evidence>
<dbReference type="GO" id="GO:0003677">
    <property type="term" value="F:DNA binding"/>
    <property type="evidence" value="ECO:0007669"/>
    <property type="project" value="UniProtKB-KW"/>
</dbReference>
<sequence length="76" mass="8688">MELKEYLLMKKLSQENFAKLVGVSGPQINRLVKGRRTPSLRLTKRIIKVTGGMVTPDDFKTETEDFDEKELCVMEG</sequence>
<evidence type="ECO:0000313" key="2">
    <source>
        <dbReference type="EMBL" id="VFK43191.1"/>
    </source>
</evidence>
<dbReference type="InterPro" id="IPR001387">
    <property type="entry name" value="Cro/C1-type_HTH"/>
</dbReference>
<dbReference type="EMBL" id="CAADFU010000143">
    <property type="protein sequence ID" value="VFK48807.1"/>
    <property type="molecule type" value="Genomic_DNA"/>
</dbReference>
<dbReference type="Pfam" id="PF01381">
    <property type="entry name" value="HTH_3"/>
    <property type="match status" value="1"/>
</dbReference>
<dbReference type="AlphaFoldDB" id="A0A451BQR8"/>
<feature type="domain" description="HTH cro/C1-type" evidence="1">
    <location>
        <begin position="3"/>
        <end position="59"/>
    </location>
</feature>
<organism evidence="4">
    <name type="scientific">Candidatus Kentrum sp. SD</name>
    <dbReference type="NCBI Taxonomy" id="2126332"/>
    <lineage>
        <taxon>Bacteria</taxon>
        <taxon>Pseudomonadati</taxon>
        <taxon>Pseudomonadota</taxon>
        <taxon>Gammaproteobacteria</taxon>
        <taxon>Candidatus Kentrum</taxon>
    </lineage>
</organism>
<dbReference type="SUPFAM" id="SSF47413">
    <property type="entry name" value="lambda repressor-like DNA-binding domains"/>
    <property type="match status" value="1"/>
</dbReference>